<dbReference type="InterPro" id="IPR023908">
    <property type="entry name" value="xxxLxxG_rpt"/>
</dbReference>
<feature type="transmembrane region" description="Helical" evidence="5">
    <location>
        <begin position="863"/>
        <end position="883"/>
    </location>
</feature>
<evidence type="ECO:0000256" key="1">
    <source>
        <dbReference type="ARBA" id="ARBA00004141"/>
    </source>
</evidence>
<keyword evidence="3 5" id="KW-1133">Transmembrane helix</keyword>
<evidence type="ECO:0000256" key="3">
    <source>
        <dbReference type="ARBA" id="ARBA00022989"/>
    </source>
</evidence>
<evidence type="ECO:0000256" key="4">
    <source>
        <dbReference type="ARBA" id="ARBA00023136"/>
    </source>
</evidence>
<accession>A0A3G9J9Y0</accession>
<dbReference type="InterPro" id="IPR017500">
    <property type="entry name" value="Phage_infect_YhgE_N"/>
</dbReference>
<dbReference type="InterPro" id="IPR017501">
    <property type="entry name" value="Phage_infect_YhgE_C"/>
</dbReference>
<dbReference type="EMBL" id="AP019309">
    <property type="protein sequence ID" value="BBH28017.1"/>
    <property type="molecule type" value="Genomic_DNA"/>
</dbReference>
<evidence type="ECO:0000313" key="8">
    <source>
        <dbReference type="Proteomes" id="UP000268059"/>
    </source>
</evidence>
<dbReference type="Proteomes" id="UP000268059">
    <property type="component" value="Chromosome"/>
</dbReference>
<name>A0A3G9J9Y0_9FIRM</name>
<dbReference type="GO" id="GO:0016020">
    <property type="term" value="C:membrane"/>
    <property type="evidence" value="ECO:0007669"/>
    <property type="project" value="UniProtKB-SubCell"/>
</dbReference>
<dbReference type="Gene3D" id="3.40.1710.10">
    <property type="entry name" value="abc type-2 transporter like domain"/>
    <property type="match status" value="1"/>
</dbReference>
<reference evidence="7 8" key="1">
    <citation type="submission" date="2018-11" db="EMBL/GenBank/DDBJ databases">
        <title>Novel Erysipelotrichaceae bacterium isolated from small intestine of a swine.</title>
        <authorList>
            <person name="Kim J.S."/>
            <person name="Choe H."/>
            <person name="Lee Y.R."/>
            <person name="Kim K.M."/>
            <person name="Park D.S."/>
        </authorList>
    </citation>
    <scope>NUCLEOTIDE SEQUENCE [LARGE SCALE GENOMIC DNA]</scope>
    <source>
        <strain evidence="7 8">SG0102</strain>
    </source>
</reference>
<evidence type="ECO:0000256" key="5">
    <source>
        <dbReference type="SAM" id="Phobius"/>
    </source>
</evidence>
<protein>
    <submittedName>
        <fullName evidence="7">Membrane protein</fullName>
    </submittedName>
</protein>
<dbReference type="GO" id="GO:0140359">
    <property type="term" value="F:ABC-type transporter activity"/>
    <property type="evidence" value="ECO:0007669"/>
    <property type="project" value="InterPro"/>
</dbReference>
<dbReference type="NCBIfam" id="TIGR03061">
    <property type="entry name" value="pip_yhgE_Nterm"/>
    <property type="match status" value="1"/>
</dbReference>
<dbReference type="FunCoup" id="A0A3G9J9Y0">
    <property type="interactions" value="41"/>
</dbReference>
<feature type="transmembrane region" description="Helical" evidence="5">
    <location>
        <begin position="781"/>
        <end position="800"/>
    </location>
</feature>
<dbReference type="NCBIfam" id="TIGR03057">
    <property type="entry name" value="xxxLxxG_by_4"/>
    <property type="match status" value="3"/>
</dbReference>
<dbReference type="InterPro" id="IPR051328">
    <property type="entry name" value="T7SS_ABC-Transporter"/>
</dbReference>
<proteinExistence type="predicted"/>
<gene>
    <name evidence="7" type="ORF">SG0102_29510</name>
</gene>
<dbReference type="OrthoDB" id="9811483at2"/>
<evidence type="ECO:0000313" key="7">
    <source>
        <dbReference type="EMBL" id="BBH28017.1"/>
    </source>
</evidence>
<comment type="subcellular location">
    <subcellularLocation>
        <location evidence="1">Membrane</location>
        <topology evidence="1">Multi-pass membrane protein</topology>
    </subcellularLocation>
</comment>
<dbReference type="PANTHER" id="PTHR43077:SF5">
    <property type="entry name" value="PHAGE INFECTION PROTEIN"/>
    <property type="match status" value="1"/>
</dbReference>
<dbReference type="InParanoid" id="A0A3G9J9Y0"/>
<dbReference type="RefSeq" id="WP_125120689.1">
    <property type="nucleotide sequence ID" value="NZ_AP019309.1"/>
</dbReference>
<feature type="transmembrane region" description="Helical" evidence="5">
    <location>
        <begin position="807"/>
        <end position="826"/>
    </location>
</feature>
<keyword evidence="8" id="KW-1185">Reference proteome</keyword>
<sequence length="904" mass="94471">MVKNEWKNLFKNKLMIVVLVAIILIPSIYTTFFLGSMWDPYGKLDNLPVAVVNEDQAVKFNGTTLHVGKDLAKNLEKNDSLRFEVTNKANARNGLNGKDYYMMIVIPKDFSKNATTVLDKSPKKMELQYYTTPGKNYIAAKMSESAMSKLKAKVSSSVTQTYAKVIASSITTAANGMDKAANASGQLANGANTAKQGSSTITKNLNKLTSGSLTFKNGAETLTVGLKKYTSAVSTALQGTNKLANGSAQLTKGSKQLASGISQYTNGTNQYVDAVNKYTDGVNTIKNGSQQLSALTQLGQISTGVTQISNAINGISGSLKQGTSSLATGLKQIDDQVNALKNSNINEQLSSLNSAVTGTKTIVSKSKTGIDQAQSGLGQISTSLTALSSQVGTMADTFAGAANKQIAAQNVASNAKIDQAIATVKASSMSDEEKQNVVNSLNNAKVNTTVDLSAVANAYKEKLGAASTQLTTASASMKTLSDALNSADGYLTQIETGLASSKAIDTNMINKLAAALDTAYAGAVKVDQGVNSLGSAVDTLEVSTNKLPKAAAGYSSLSAGIDKLQANNKALVDAGTKLTGSAKTLNAGASSAVNGMKQLNTGVHSLQSGLKAIQANNKTLNNGSAKLSSAAGTIANGSSQLASGSATLTSGLSKIEDGNGQLASSLATGANTMKKANLKTANQKMIAAPVAGKETKVHNIKNNGYAMAAYMLNVGMWVGCIAFTIMYPLIKRNGKVKNGLSWWLGKATIAYPISIAMAFVMVGILHAVLGFTPANMGQTLLLASVTGITYMSILYFFNALIGKVGSFVMLVFTVIQLGGSAGTYPLEISGRFVNMVHPYLPFSYAVDAYRKVISGAGSISFDLSILLIIAGVFTVLTIMLFSYRDVRIKAGKPVLSTFIEEKGF</sequence>
<feature type="transmembrane region" description="Helical" evidence="5">
    <location>
        <begin position="705"/>
        <end position="729"/>
    </location>
</feature>
<feature type="domain" description="DUF3533" evidence="6">
    <location>
        <begin position="19"/>
        <end position="186"/>
    </location>
</feature>
<evidence type="ECO:0000259" key="6">
    <source>
        <dbReference type="Pfam" id="PF12051"/>
    </source>
</evidence>
<keyword evidence="4 5" id="KW-0472">Membrane</keyword>
<evidence type="ECO:0000256" key="2">
    <source>
        <dbReference type="ARBA" id="ARBA00022692"/>
    </source>
</evidence>
<organism evidence="7 8">
    <name type="scientific">Intestinibaculum porci</name>
    <dbReference type="NCBI Taxonomy" id="2487118"/>
    <lineage>
        <taxon>Bacteria</taxon>
        <taxon>Bacillati</taxon>
        <taxon>Bacillota</taxon>
        <taxon>Erysipelotrichia</taxon>
        <taxon>Erysipelotrichales</taxon>
        <taxon>Erysipelotrichaceae</taxon>
        <taxon>Intestinibaculum</taxon>
    </lineage>
</organism>
<feature type="transmembrane region" description="Helical" evidence="5">
    <location>
        <begin position="749"/>
        <end position="769"/>
    </location>
</feature>
<dbReference type="NCBIfam" id="TIGR03062">
    <property type="entry name" value="pip_yhgE_Cterm"/>
    <property type="match status" value="1"/>
</dbReference>
<keyword evidence="2 5" id="KW-0812">Transmembrane</keyword>
<dbReference type="AlphaFoldDB" id="A0A3G9J9Y0"/>
<dbReference type="InterPro" id="IPR022703">
    <property type="entry name" value="DUF3533"/>
</dbReference>
<dbReference type="PANTHER" id="PTHR43077">
    <property type="entry name" value="TRANSPORT PERMEASE YVFS-RELATED"/>
    <property type="match status" value="1"/>
</dbReference>
<dbReference type="Pfam" id="PF12051">
    <property type="entry name" value="DUF3533"/>
    <property type="match status" value="1"/>
</dbReference>
<dbReference type="Gene3D" id="1.10.287.950">
    <property type="entry name" value="Methyl-accepting chemotaxis protein"/>
    <property type="match status" value="1"/>
</dbReference>
<dbReference type="KEGG" id="ebm:SG0102_29510"/>
<feature type="transmembrane region" description="Helical" evidence="5">
    <location>
        <begin position="14"/>
        <end position="38"/>
    </location>
</feature>